<keyword evidence="2" id="KW-1133">Transmembrane helix</keyword>
<dbReference type="PANTHER" id="PTHR33133">
    <property type="entry name" value="OS08G0107100 PROTEIN-RELATED"/>
    <property type="match status" value="1"/>
</dbReference>
<reference evidence="3 4" key="1">
    <citation type="journal article" date="2016" name="Genome Announc.">
        <title>Complete Genome Sequence of Thiostrepton-Producing Streptomyces laurentii ATCC 31255.</title>
        <authorList>
            <person name="Doi K."/>
            <person name="Fujino Y."/>
            <person name="Nagayoshi Y."/>
            <person name="Ohshima T."/>
            <person name="Ogata S."/>
        </authorList>
    </citation>
    <scope>NUCLEOTIDE SEQUENCE [LARGE SCALE GENOMIC DNA]</scope>
    <source>
        <strain evidence="3 4">ATCC 31255</strain>
    </source>
</reference>
<dbReference type="PANTHER" id="PTHR33133:SF1">
    <property type="entry name" value="EXPRESSED PROTEIN-RELATED"/>
    <property type="match status" value="1"/>
</dbReference>
<keyword evidence="4" id="KW-1185">Reference proteome</keyword>
<organism evidence="3 4">
    <name type="scientific">Streptomyces laurentii</name>
    <dbReference type="NCBI Taxonomy" id="39478"/>
    <lineage>
        <taxon>Bacteria</taxon>
        <taxon>Bacillati</taxon>
        <taxon>Actinomycetota</taxon>
        <taxon>Actinomycetes</taxon>
        <taxon>Kitasatosporales</taxon>
        <taxon>Streptomycetaceae</taxon>
        <taxon>Streptomyces</taxon>
    </lineage>
</organism>
<evidence type="ECO:0000256" key="1">
    <source>
        <dbReference type="SAM" id="MobiDB-lite"/>
    </source>
</evidence>
<feature type="transmembrane region" description="Helical" evidence="2">
    <location>
        <begin position="105"/>
        <end position="127"/>
    </location>
</feature>
<dbReference type="AlphaFoldDB" id="A0A160NZ79"/>
<protein>
    <submittedName>
        <fullName evidence="3">Integral membrane protein</fullName>
    </submittedName>
</protein>
<keyword evidence="2" id="KW-0812">Transmembrane</keyword>
<dbReference type="EMBL" id="AP017424">
    <property type="protein sequence ID" value="BAU83654.1"/>
    <property type="molecule type" value="Genomic_DNA"/>
</dbReference>
<feature type="transmembrane region" description="Helical" evidence="2">
    <location>
        <begin position="335"/>
        <end position="363"/>
    </location>
</feature>
<feature type="transmembrane region" description="Helical" evidence="2">
    <location>
        <begin position="235"/>
        <end position="256"/>
    </location>
</feature>
<feature type="compositionally biased region" description="Pro residues" evidence="1">
    <location>
        <begin position="39"/>
        <end position="52"/>
    </location>
</feature>
<keyword evidence="2" id="KW-0472">Membrane</keyword>
<feature type="transmembrane region" description="Helical" evidence="2">
    <location>
        <begin position="282"/>
        <end position="315"/>
    </location>
</feature>
<dbReference type="KEGG" id="slau:SLA_2733"/>
<dbReference type="RefSeq" id="WP_359877393.1">
    <property type="nucleotide sequence ID" value="NZ_JBEYHT010000023.1"/>
</dbReference>
<gene>
    <name evidence="3" type="ORF">SLA_2733</name>
</gene>
<feature type="region of interest" description="Disordered" evidence="1">
    <location>
        <begin position="1"/>
        <end position="70"/>
    </location>
</feature>
<feature type="compositionally biased region" description="Low complexity" evidence="1">
    <location>
        <begin position="8"/>
        <end position="38"/>
    </location>
</feature>
<accession>A0A160NZ79</accession>
<name>A0A160NZ79_STRLU</name>
<feature type="transmembrane region" description="Helical" evidence="2">
    <location>
        <begin position="163"/>
        <end position="185"/>
    </location>
</feature>
<evidence type="ECO:0000256" key="2">
    <source>
        <dbReference type="SAM" id="Phobius"/>
    </source>
</evidence>
<sequence length="387" mass="40431">MNDTPGWASPGSSSSDGDATGSTPQWSRNQPPAGQWQPPAAPAPGTPPPIPAAPQAGPGWGGPPPYGQWNVPQAAKPGVIALRPLTLGDILDGAVTTLRRYWRTVLTVSVAVAAIMQVAQILCQRYLIPDQQPLDPAASPAEAMDQTLEAARTSAIGMAPASLIAAVATLLSAALLTVVISRAVLGKPIDLATAWREARPRLLPLLGLSLLVPLICAVVMFVGILPGLLLGSDGLTLLGMFVALGVVVWLWIRFALASPALMLERQGVIASMKRSAKLVQGAWWRVFGITVLINLLMALVAVILAIPFTALAMAFSVEGLADLANAGAFEKDWSFLILTGIGGVVTNALVYPIVSGVSVFLYIDQRIRREALDVELGRAAGLPGYGG</sequence>
<evidence type="ECO:0000313" key="3">
    <source>
        <dbReference type="EMBL" id="BAU83654.1"/>
    </source>
</evidence>
<proteinExistence type="predicted"/>
<dbReference type="Proteomes" id="UP000217676">
    <property type="component" value="Chromosome"/>
</dbReference>
<evidence type="ECO:0000313" key="4">
    <source>
        <dbReference type="Proteomes" id="UP000217676"/>
    </source>
</evidence>
<feature type="transmembrane region" description="Helical" evidence="2">
    <location>
        <begin position="205"/>
        <end position="229"/>
    </location>
</feature>